<evidence type="ECO:0000313" key="17">
    <source>
        <dbReference type="Proteomes" id="UP000532311"/>
    </source>
</evidence>
<evidence type="ECO:0000256" key="7">
    <source>
        <dbReference type="ARBA" id="ARBA00022723"/>
    </source>
</evidence>
<evidence type="ECO:0000256" key="11">
    <source>
        <dbReference type="ARBA" id="ARBA00023211"/>
    </source>
</evidence>
<dbReference type="PROSITE" id="PS00470">
    <property type="entry name" value="IDH_IMDH"/>
    <property type="match status" value="1"/>
</dbReference>
<dbReference type="InterPro" id="IPR004429">
    <property type="entry name" value="Isopropylmalate_DH"/>
</dbReference>
<evidence type="ECO:0000256" key="14">
    <source>
        <dbReference type="RuleBase" id="RU004445"/>
    </source>
</evidence>
<dbReference type="EC" id="1.1.1.85" evidence="4 14"/>
<evidence type="ECO:0000256" key="3">
    <source>
        <dbReference type="ARBA" id="ARBA00011738"/>
    </source>
</evidence>
<comment type="catalytic activity">
    <reaction evidence="14">
        <text>(2R,3S)-3-isopropylmalate + NAD(+) = 4-methyl-2-oxopentanoate + CO2 + NADH</text>
        <dbReference type="Rhea" id="RHEA:32271"/>
        <dbReference type="ChEBI" id="CHEBI:16526"/>
        <dbReference type="ChEBI" id="CHEBI:17865"/>
        <dbReference type="ChEBI" id="CHEBI:35121"/>
        <dbReference type="ChEBI" id="CHEBI:57540"/>
        <dbReference type="ChEBI" id="CHEBI:57945"/>
        <dbReference type="EC" id="1.1.1.85"/>
    </reaction>
</comment>
<organism evidence="16 17">
    <name type="scientific">Fusarium globosum</name>
    <dbReference type="NCBI Taxonomy" id="78864"/>
    <lineage>
        <taxon>Eukaryota</taxon>
        <taxon>Fungi</taxon>
        <taxon>Dikarya</taxon>
        <taxon>Ascomycota</taxon>
        <taxon>Pezizomycotina</taxon>
        <taxon>Sordariomycetes</taxon>
        <taxon>Hypocreomycetidae</taxon>
        <taxon>Hypocreales</taxon>
        <taxon>Nectriaceae</taxon>
        <taxon>Fusarium</taxon>
        <taxon>Fusarium fujikuroi species complex</taxon>
    </lineage>
</organism>
<keyword evidence="5 14" id="KW-0432">Leucine biosynthesis</keyword>
<evidence type="ECO:0000256" key="4">
    <source>
        <dbReference type="ARBA" id="ARBA00013101"/>
    </source>
</evidence>
<comment type="pathway">
    <text evidence="14">Amino-acid biosynthesis; L-leucine biosynthesis; L-leucine from 3-methyl-2-oxobutanoate: step 3/4.</text>
</comment>
<keyword evidence="8" id="KW-0460">Magnesium</keyword>
<sequence>MSENKVFRVLILPGDHVGPEIMAEALKVLDIIEASRPDIRFERDTDIVGGCSIDKHGTPVTDAVLEKALASDAVLFGSIGGPEWAGVEPTPESGLLKLRQRLDAFANLRPCEILVPSLVSASPIKAELVAGTKFIVVRENCGGAYFGKKEESEDEASDLWIYSRPEVERLARVSAAVARILHASSEKANDGSKPVVWSADKANVLASGRLWRRATTDIFNKELTDIDLRHQLADSLAMLMVLDPKRFNNSVIHTDNTFGDVLSDISGGITGTLGVLPSASLAGVPGEGSCKGIYEPVHGSAPDISGKNLANPVAQILSLAMMLRYSFLLEKEADAIEQSVAKVLDTKEGSGLEIRTKDLGGSAKCSEVGDAVCRVLKDLLKNYFDPASIAILQRLNQVLEGVRDIPGIIKANVETALKNTASPASRIVPGVDAFSDSQGLSSDDVTAPTGILSVESVLEWPILAGVVAPSHILEALSDTKAGCGHASLTCRTDYSPGFNAEQTPIAVDEKEIPRLVRKFLQHVHPVNPILDVDEIYSHSLRISETGITWDGESCIVLIACALGCIAKPYDAMVTSPSGPSAESSIESQGEELEMESAYFDLARQRLGLLDQSLLAAQCHFFAGVYYMFTLAPLRAWSQFEHAANTFYIYWTYLSRQDSQPEHLRRLARSLYWSCLKSQVELGLDLHLPQTVLKDLLDAGSELPTPPEINGRHSQQTRAIFQPPGENSAEDLGSVQEESWYYYLTEITLRRFNNCAFNLLYRDGKGWGTSGSLSIESLVSVVSQIEDQLDNWAQTMPLMGQITMGELPTNKLALLLYARILELKCLIYRPFLYHATHSTMSEREQLEISPFVEKGLSCHFLAITIGYLHYRNHITYYHFRTSTASALYILAIVKSSKVHAVHEMDWRGGVKGLVKKIRYWEDEAAMAGRCADVLEAVMSAVEHSLMQELQ</sequence>
<keyword evidence="7 14" id="KW-0479">Metal-binding</keyword>
<proteinExistence type="inferred from homology"/>
<dbReference type="GO" id="GO:0000287">
    <property type="term" value="F:magnesium ion binding"/>
    <property type="evidence" value="ECO:0007669"/>
    <property type="project" value="InterPro"/>
</dbReference>
<feature type="domain" description="Isopropylmalate dehydrogenase-like" evidence="15">
    <location>
        <begin position="8"/>
        <end position="372"/>
    </location>
</feature>
<comment type="subunit">
    <text evidence="3 14">Homodimer.</text>
</comment>
<protein>
    <recommendedName>
        <fullName evidence="4 14">3-isopropylmalate dehydrogenase</fullName>
        <ecNumber evidence="4 14">1.1.1.85</ecNumber>
    </recommendedName>
</protein>
<evidence type="ECO:0000256" key="9">
    <source>
        <dbReference type="ARBA" id="ARBA00023002"/>
    </source>
</evidence>
<evidence type="ECO:0000256" key="5">
    <source>
        <dbReference type="ARBA" id="ARBA00022430"/>
    </source>
</evidence>
<keyword evidence="6" id="KW-0028">Amino-acid biosynthesis</keyword>
<dbReference type="GO" id="GO:0009098">
    <property type="term" value="P:L-leucine biosynthetic process"/>
    <property type="evidence" value="ECO:0007669"/>
    <property type="project" value="UniProtKB-UniPathway"/>
</dbReference>
<dbReference type="GO" id="GO:0003862">
    <property type="term" value="F:3-isopropylmalate dehydrogenase activity"/>
    <property type="evidence" value="ECO:0007669"/>
    <property type="project" value="UniProtKB-EC"/>
</dbReference>
<keyword evidence="12 14" id="KW-0100">Branched-chain amino acid biosynthesis</keyword>
<dbReference type="UniPathway" id="UPA00048">
    <property type="reaction ID" value="UER00072"/>
</dbReference>
<comment type="cofactor">
    <cofactor evidence="14">
        <name>Mg(2+)</name>
        <dbReference type="ChEBI" id="CHEBI:18420"/>
    </cofactor>
    <cofactor evidence="14">
        <name>Mn(2+)</name>
        <dbReference type="ChEBI" id="CHEBI:29035"/>
    </cofactor>
    <text evidence="14">Binds 1 Mg(2+) or Mn(2+) ion per subunit.</text>
</comment>
<dbReference type="SMART" id="SM01329">
    <property type="entry name" value="Iso_dh"/>
    <property type="match status" value="1"/>
</dbReference>
<comment type="function">
    <text evidence="14">Catalyzes the oxidation of 3-carboxy-2-hydroxy-4-methylpentanoate (3-isopropylmalate) to 3-carboxy-4-methyl-2-oxopentanoate. The product decarboxylates to 4-methyl-2 oxopentanoate.</text>
</comment>
<dbReference type="NCBIfam" id="TIGR00169">
    <property type="entry name" value="leuB"/>
    <property type="match status" value="1"/>
</dbReference>
<comment type="similarity">
    <text evidence="2 13">Belongs to the isocitrate and isopropylmalate dehydrogenases family.</text>
</comment>
<evidence type="ECO:0000256" key="8">
    <source>
        <dbReference type="ARBA" id="ARBA00022842"/>
    </source>
</evidence>
<dbReference type="Proteomes" id="UP000532311">
    <property type="component" value="Unassembled WGS sequence"/>
</dbReference>
<dbReference type="Pfam" id="PF00180">
    <property type="entry name" value="Iso_dh"/>
    <property type="match status" value="1"/>
</dbReference>
<dbReference type="GO" id="GO:0051287">
    <property type="term" value="F:NAD binding"/>
    <property type="evidence" value="ECO:0007669"/>
    <property type="project" value="InterPro"/>
</dbReference>
<dbReference type="EMBL" id="JAAQPF010000554">
    <property type="protein sequence ID" value="KAF5699843.1"/>
    <property type="molecule type" value="Genomic_DNA"/>
</dbReference>
<keyword evidence="10 14" id="KW-0520">NAD</keyword>
<evidence type="ECO:0000256" key="6">
    <source>
        <dbReference type="ARBA" id="ARBA00022605"/>
    </source>
</evidence>
<dbReference type="InterPro" id="IPR024084">
    <property type="entry name" value="IsoPropMal-DH-like_dom"/>
</dbReference>
<dbReference type="Gene3D" id="3.40.718.10">
    <property type="entry name" value="Isopropylmalate Dehydrogenase"/>
    <property type="match status" value="1"/>
</dbReference>
<evidence type="ECO:0000256" key="1">
    <source>
        <dbReference type="ARBA" id="ARBA00001936"/>
    </source>
</evidence>
<name>A0A8H5XTW2_9HYPO</name>
<comment type="caution">
    <text evidence="16">The sequence shown here is derived from an EMBL/GenBank/DDBJ whole genome shotgun (WGS) entry which is preliminary data.</text>
</comment>
<keyword evidence="11" id="KW-0464">Manganese</keyword>
<dbReference type="PANTHER" id="PTHR42979">
    <property type="entry name" value="3-ISOPROPYLMALATE DEHYDROGENASE"/>
    <property type="match status" value="1"/>
</dbReference>
<evidence type="ECO:0000256" key="2">
    <source>
        <dbReference type="ARBA" id="ARBA00007769"/>
    </source>
</evidence>
<dbReference type="GO" id="GO:0005829">
    <property type="term" value="C:cytosol"/>
    <property type="evidence" value="ECO:0007669"/>
    <property type="project" value="TreeGrafter"/>
</dbReference>
<gene>
    <name evidence="16" type="ORF">FGLOB1_11138</name>
</gene>
<evidence type="ECO:0000256" key="12">
    <source>
        <dbReference type="ARBA" id="ARBA00023304"/>
    </source>
</evidence>
<keyword evidence="17" id="KW-1185">Reference proteome</keyword>
<keyword evidence="9 13" id="KW-0560">Oxidoreductase</keyword>
<dbReference type="SUPFAM" id="SSF53659">
    <property type="entry name" value="Isocitrate/Isopropylmalate dehydrogenase-like"/>
    <property type="match status" value="1"/>
</dbReference>
<evidence type="ECO:0000256" key="13">
    <source>
        <dbReference type="RuleBase" id="RU004443"/>
    </source>
</evidence>
<dbReference type="PANTHER" id="PTHR42979:SF4">
    <property type="entry name" value="3-ISOPROPYLMALATE DEHYDROGENASE"/>
    <property type="match status" value="1"/>
</dbReference>
<dbReference type="InterPro" id="IPR019818">
    <property type="entry name" value="IsoCit/isopropylmalate_DH_CS"/>
</dbReference>
<evidence type="ECO:0000256" key="10">
    <source>
        <dbReference type="ARBA" id="ARBA00023027"/>
    </source>
</evidence>
<evidence type="ECO:0000313" key="16">
    <source>
        <dbReference type="EMBL" id="KAF5699843.1"/>
    </source>
</evidence>
<evidence type="ECO:0000259" key="15">
    <source>
        <dbReference type="SMART" id="SM01329"/>
    </source>
</evidence>
<reference evidence="16 17" key="1">
    <citation type="submission" date="2020-05" db="EMBL/GenBank/DDBJ databases">
        <title>Identification and distribution of gene clusters putatively required for synthesis of sphingolipid metabolism inhibitors in phylogenetically diverse species of the filamentous fungus Fusarium.</title>
        <authorList>
            <person name="Kim H.-S."/>
            <person name="Busman M."/>
            <person name="Brown D.W."/>
            <person name="Divon H."/>
            <person name="Uhlig S."/>
            <person name="Proctor R.H."/>
        </authorList>
    </citation>
    <scope>NUCLEOTIDE SEQUENCE [LARGE SCALE GENOMIC DNA]</scope>
    <source>
        <strain evidence="16 17">NRRL 26131</strain>
    </source>
</reference>
<dbReference type="AlphaFoldDB" id="A0A8H5XTW2"/>
<dbReference type="FunFam" id="3.40.718.10:FF:000006">
    <property type="entry name" value="3-isopropylmalate dehydrogenase"/>
    <property type="match status" value="1"/>
</dbReference>
<comment type="cofactor">
    <cofactor evidence="1">
        <name>Mn(2+)</name>
        <dbReference type="ChEBI" id="CHEBI:29035"/>
    </cofactor>
</comment>
<accession>A0A8H5XTW2</accession>
<dbReference type="CDD" id="cd12148">
    <property type="entry name" value="fungal_TF_MHR"/>
    <property type="match status" value="1"/>
</dbReference>